<dbReference type="EC" id="2.7.1.12" evidence="3 10"/>
<evidence type="ECO:0000256" key="1">
    <source>
        <dbReference type="ARBA" id="ARBA00004761"/>
    </source>
</evidence>
<dbReference type="GO" id="GO:0005737">
    <property type="term" value="C:cytoplasm"/>
    <property type="evidence" value="ECO:0007669"/>
    <property type="project" value="TreeGrafter"/>
</dbReference>
<dbReference type="Pfam" id="PF01202">
    <property type="entry name" value="SKI"/>
    <property type="match status" value="1"/>
</dbReference>
<evidence type="ECO:0000256" key="8">
    <source>
        <dbReference type="ARBA" id="ARBA00023064"/>
    </source>
</evidence>
<dbReference type="SUPFAM" id="SSF52540">
    <property type="entry name" value="P-loop containing nucleoside triphosphate hydrolases"/>
    <property type="match status" value="1"/>
</dbReference>
<dbReference type="InterPro" id="IPR027417">
    <property type="entry name" value="P-loop_NTPase"/>
</dbReference>
<dbReference type="GO" id="GO:0019521">
    <property type="term" value="P:D-gluconate metabolic process"/>
    <property type="evidence" value="ECO:0007669"/>
    <property type="project" value="UniProtKB-KW"/>
</dbReference>
<evidence type="ECO:0000256" key="7">
    <source>
        <dbReference type="ARBA" id="ARBA00022840"/>
    </source>
</evidence>
<evidence type="ECO:0000256" key="2">
    <source>
        <dbReference type="ARBA" id="ARBA00008420"/>
    </source>
</evidence>
<evidence type="ECO:0000256" key="5">
    <source>
        <dbReference type="ARBA" id="ARBA00022741"/>
    </source>
</evidence>
<comment type="pathway">
    <text evidence="1">Carbohydrate acid metabolism.</text>
</comment>
<organism evidence="11 12">
    <name type="scientific">Gloeothece verrucosa (strain PCC 7822)</name>
    <name type="common">Cyanothece sp. (strain PCC 7822)</name>
    <dbReference type="NCBI Taxonomy" id="497965"/>
    <lineage>
        <taxon>Bacteria</taxon>
        <taxon>Bacillati</taxon>
        <taxon>Cyanobacteriota</taxon>
        <taxon>Cyanophyceae</taxon>
        <taxon>Oscillatoriophycideae</taxon>
        <taxon>Chroococcales</taxon>
        <taxon>Aphanothecaceae</taxon>
        <taxon>Gloeothece</taxon>
        <taxon>Gloeothece verrucosa</taxon>
    </lineage>
</organism>
<dbReference type="InterPro" id="IPR031322">
    <property type="entry name" value="Shikimate/glucono_kinase"/>
</dbReference>
<evidence type="ECO:0000256" key="9">
    <source>
        <dbReference type="ARBA" id="ARBA00048090"/>
    </source>
</evidence>
<dbReference type="PANTHER" id="PTHR43442">
    <property type="entry name" value="GLUCONOKINASE-RELATED"/>
    <property type="match status" value="1"/>
</dbReference>
<dbReference type="STRING" id="497965.Cyan7822_2624"/>
<keyword evidence="5 10" id="KW-0547">Nucleotide-binding</keyword>
<evidence type="ECO:0000256" key="6">
    <source>
        <dbReference type="ARBA" id="ARBA00022777"/>
    </source>
</evidence>
<evidence type="ECO:0000256" key="10">
    <source>
        <dbReference type="RuleBase" id="RU363066"/>
    </source>
</evidence>
<sequence>MMAQEQSSKICIIMGVSGSGKSTIGKLLSQELGWQFYDGDDFHPLENVEKMKQGIALNDADREPWLKALRRLIDNLQTQQENGIIACSALKENYRELLQGNDDNIIFIYLQGSFETIRKRLLHREGHFMKENLLNSQLETLETPHNAIVVDISLSPQEMVDKIIAYLQPKFDGYPL</sequence>
<dbReference type="NCBIfam" id="TIGR01313">
    <property type="entry name" value="therm_gnt_kin"/>
    <property type="match status" value="1"/>
</dbReference>
<dbReference type="PANTHER" id="PTHR43442:SF3">
    <property type="entry name" value="GLUCONOKINASE-RELATED"/>
    <property type="match status" value="1"/>
</dbReference>
<dbReference type="InterPro" id="IPR006001">
    <property type="entry name" value="Therm_gnt_kin"/>
</dbReference>
<dbReference type="CDD" id="cd02021">
    <property type="entry name" value="GntK"/>
    <property type="match status" value="1"/>
</dbReference>
<keyword evidence="6 10" id="KW-0418">Kinase</keyword>
<proteinExistence type="inferred from homology"/>
<keyword evidence="7 10" id="KW-0067">ATP-binding</keyword>
<gene>
    <name evidence="11" type="ordered locus">Cyan7822_2624</name>
</gene>
<accession>E0UJ14</accession>
<dbReference type="eggNOG" id="COG3265">
    <property type="taxonomic scope" value="Bacteria"/>
</dbReference>
<evidence type="ECO:0000256" key="4">
    <source>
        <dbReference type="ARBA" id="ARBA00022679"/>
    </source>
</evidence>
<dbReference type="EMBL" id="CP002198">
    <property type="protein sequence ID" value="ADN14594.1"/>
    <property type="molecule type" value="Genomic_DNA"/>
</dbReference>
<name>E0UJ14_GLOV7</name>
<dbReference type="AlphaFoldDB" id="E0UJ14"/>
<dbReference type="OrthoDB" id="9800332at2"/>
<keyword evidence="8" id="KW-0311">Gluconate utilization</keyword>
<keyword evidence="12" id="KW-1185">Reference proteome</keyword>
<evidence type="ECO:0000313" key="12">
    <source>
        <dbReference type="Proteomes" id="UP000008206"/>
    </source>
</evidence>
<dbReference type="GO" id="GO:0005524">
    <property type="term" value="F:ATP binding"/>
    <property type="evidence" value="ECO:0007669"/>
    <property type="project" value="UniProtKB-KW"/>
</dbReference>
<dbReference type="HOGENOM" id="CLU_077168_1_0_3"/>
<evidence type="ECO:0000256" key="3">
    <source>
        <dbReference type="ARBA" id="ARBA00012054"/>
    </source>
</evidence>
<comment type="catalytic activity">
    <reaction evidence="9 10">
        <text>D-gluconate + ATP = 6-phospho-D-gluconate + ADP + H(+)</text>
        <dbReference type="Rhea" id="RHEA:19433"/>
        <dbReference type="ChEBI" id="CHEBI:15378"/>
        <dbReference type="ChEBI" id="CHEBI:18391"/>
        <dbReference type="ChEBI" id="CHEBI:30616"/>
        <dbReference type="ChEBI" id="CHEBI:58759"/>
        <dbReference type="ChEBI" id="CHEBI:456216"/>
        <dbReference type="EC" id="2.7.1.12"/>
    </reaction>
</comment>
<dbReference type="GO" id="GO:0046316">
    <property type="term" value="F:gluconokinase activity"/>
    <property type="evidence" value="ECO:0007669"/>
    <property type="project" value="UniProtKB-EC"/>
</dbReference>
<dbReference type="KEGG" id="cyj:Cyan7822_2624"/>
<dbReference type="Proteomes" id="UP000008206">
    <property type="component" value="Chromosome"/>
</dbReference>
<protein>
    <recommendedName>
        <fullName evidence="3 10">Gluconokinase</fullName>
        <ecNumber evidence="3 10">2.7.1.12</ecNumber>
    </recommendedName>
</protein>
<keyword evidence="4 10" id="KW-0808">Transferase</keyword>
<dbReference type="FunFam" id="3.40.50.300:FF:000522">
    <property type="entry name" value="Gluconokinase"/>
    <property type="match status" value="1"/>
</dbReference>
<evidence type="ECO:0000313" key="11">
    <source>
        <dbReference type="EMBL" id="ADN14594.1"/>
    </source>
</evidence>
<dbReference type="Gene3D" id="3.40.50.300">
    <property type="entry name" value="P-loop containing nucleotide triphosphate hydrolases"/>
    <property type="match status" value="1"/>
</dbReference>
<comment type="similarity">
    <text evidence="2 10">Belongs to the gluconokinase GntK/GntV family.</text>
</comment>
<dbReference type="RefSeq" id="WP_013322699.1">
    <property type="nucleotide sequence ID" value="NC_014501.1"/>
</dbReference>
<reference evidence="12" key="1">
    <citation type="journal article" date="2011" name="MBio">
        <title>Novel metabolic attributes of the genus Cyanothece, comprising a group of unicellular nitrogen-fixing Cyanobacteria.</title>
        <authorList>
            <person name="Bandyopadhyay A."/>
            <person name="Elvitigala T."/>
            <person name="Welsh E."/>
            <person name="Stockel J."/>
            <person name="Liberton M."/>
            <person name="Min H."/>
            <person name="Sherman L.A."/>
            <person name="Pakrasi H.B."/>
        </authorList>
    </citation>
    <scope>NUCLEOTIDE SEQUENCE [LARGE SCALE GENOMIC DNA]</scope>
    <source>
        <strain evidence="12">PCC 7822</strain>
    </source>
</reference>